<dbReference type="EMBL" id="QUMU01000017">
    <property type="protein sequence ID" value="REG23298.1"/>
    <property type="molecule type" value="Genomic_DNA"/>
</dbReference>
<evidence type="ECO:0000256" key="1">
    <source>
        <dbReference type="ARBA" id="ARBA00004141"/>
    </source>
</evidence>
<feature type="transmembrane region" description="Helical" evidence="6">
    <location>
        <begin position="48"/>
        <end position="70"/>
    </location>
</feature>
<reference evidence="7 8" key="1">
    <citation type="submission" date="2018-08" db="EMBL/GenBank/DDBJ databases">
        <title>Genomic Encyclopedia of Archaeal and Bacterial Type Strains, Phase II (KMG-II): from individual species to whole genera.</title>
        <authorList>
            <person name="Goeker M."/>
        </authorList>
    </citation>
    <scope>NUCLEOTIDE SEQUENCE [LARGE SCALE GENOMIC DNA]</scope>
    <source>
        <strain evidence="7 8">DSM 2261</strain>
    </source>
</reference>
<accession>A0ABX9JNX5</accession>
<keyword evidence="2 6" id="KW-0812">Transmembrane</keyword>
<dbReference type="PRINTS" id="PR00762">
    <property type="entry name" value="CLCHANNEL"/>
</dbReference>
<evidence type="ECO:0000256" key="3">
    <source>
        <dbReference type="ARBA" id="ARBA00022989"/>
    </source>
</evidence>
<evidence type="ECO:0000313" key="7">
    <source>
        <dbReference type="EMBL" id="REG23298.1"/>
    </source>
</evidence>
<feature type="transmembrane region" description="Helical" evidence="6">
    <location>
        <begin position="176"/>
        <end position="200"/>
    </location>
</feature>
<evidence type="ECO:0000256" key="5">
    <source>
        <dbReference type="SAM" id="MobiDB-lite"/>
    </source>
</evidence>
<feature type="transmembrane region" description="Helical" evidence="6">
    <location>
        <begin position="253"/>
        <end position="273"/>
    </location>
</feature>
<feature type="transmembrane region" description="Helical" evidence="6">
    <location>
        <begin position="285"/>
        <end position="303"/>
    </location>
</feature>
<comment type="subcellular location">
    <subcellularLocation>
        <location evidence="1">Membrane</location>
        <topology evidence="1">Multi-pass membrane protein</topology>
    </subcellularLocation>
</comment>
<dbReference type="Proteomes" id="UP000256345">
    <property type="component" value="Unassembled WGS sequence"/>
</dbReference>
<feature type="transmembrane region" description="Helical" evidence="6">
    <location>
        <begin position="367"/>
        <end position="388"/>
    </location>
</feature>
<keyword evidence="4 6" id="KW-0472">Membrane</keyword>
<dbReference type="InterPro" id="IPR001807">
    <property type="entry name" value="ClC"/>
</dbReference>
<name>A0ABX9JNX5_9BACT</name>
<sequence length="475" mass="49362">MPGRSATRQARGLQWYKGARSRTSLGERQPTGARTVSLDKRARSFGQWLVLGSVVGGVCGVASAVFLYLLDVATDVRTRHEVLVYTLPLAGLAIGALYGRWGTPIRGGNNLVLDTVHEGDKQLPPRMAPMVLVGTVLTHLFGGSAGREGTAVQMGASLADAVAHRFRVSPATRRELLAAGIAGGFGSVFGTPIAGTVFGLEVVCVGRMSYEALVPALVAAVVGDLVTRSLGIHHTLYPTPAALPLSPQVLGKWLVFGAVVALVAVVFVEGVHLLKKRLEKTVPSLPLRMALGGAVVVALWKLVGTSDYLGLGVPTIERAFVDPTLPSSAFALKLLFTAVTLGAGFLGGEVTPLFFVGAALGNVLARVLGLPLDLAAGVGLAALFGAAANTPLALSLMAVELLGAGVLPHVVIVTVTAYLLTGQRGIYPAQRIARLKHGGPLLSRLVPLRDVESPPNATSGEQPPQAPTATREDSR</sequence>
<dbReference type="Gene3D" id="1.10.3080.10">
    <property type="entry name" value="Clc chloride channel"/>
    <property type="match status" value="1"/>
</dbReference>
<keyword evidence="8" id="KW-1185">Reference proteome</keyword>
<dbReference type="PANTHER" id="PTHR43427:SF12">
    <property type="entry name" value="CHLORIDE TRANSPORTER"/>
    <property type="match status" value="1"/>
</dbReference>
<evidence type="ECO:0000256" key="4">
    <source>
        <dbReference type="ARBA" id="ARBA00023136"/>
    </source>
</evidence>
<feature type="region of interest" description="Disordered" evidence="5">
    <location>
        <begin position="450"/>
        <end position="475"/>
    </location>
</feature>
<evidence type="ECO:0000313" key="8">
    <source>
        <dbReference type="Proteomes" id="UP000256345"/>
    </source>
</evidence>
<protein>
    <submittedName>
        <fullName evidence="7">H+/Cl-antiporter ClcA</fullName>
    </submittedName>
</protein>
<proteinExistence type="predicted"/>
<dbReference type="InterPro" id="IPR050368">
    <property type="entry name" value="ClC-type_chloride_channel"/>
</dbReference>
<feature type="transmembrane region" description="Helical" evidence="6">
    <location>
        <begin position="334"/>
        <end position="360"/>
    </location>
</feature>
<evidence type="ECO:0000256" key="6">
    <source>
        <dbReference type="SAM" id="Phobius"/>
    </source>
</evidence>
<gene>
    <name evidence="7" type="ORF">ATI61_117143</name>
</gene>
<feature type="transmembrane region" description="Helical" evidence="6">
    <location>
        <begin position="394"/>
        <end position="421"/>
    </location>
</feature>
<evidence type="ECO:0000256" key="2">
    <source>
        <dbReference type="ARBA" id="ARBA00022692"/>
    </source>
</evidence>
<dbReference type="SUPFAM" id="SSF81340">
    <property type="entry name" value="Clc chloride channel"/>
    <property type="match status" value="1"/>
</dbReference>
<keyword evidence="3 6" id="KW-1133">Transmembrane helix</keyword>
<dbReference type="InterPro" id="IPR014743">
    <property type="entry name" value="Cl-channel_core"/>
</dbReference>
<feature type="transmembrane region" description="Helical" evidence="6">
    <location>
        <begin position="82"/>
        <end position="101"/>
    </location>
</feature>
<organism evidence="7 8">
    <name type="scientific">Archangium gephyra</name>
    <dbReference type="NCBI Taxonomy" id="48"/>
    <lineage>
        <taxon>Bacteria</taxon>
        <taxon>Pseudomonadati</taxon>
        <taxon>Myxococcota</taxon>
        <taxon>Myxococcia</taxon>
        <taxon>Myxococcales</taxon>
        <taxon>Cystobacterineae</taxon>
        <taxon>Archangiaceae</taxon>
        <taxon>Archangium</taxon>
    </lineage>
</organism>
<dbReference type="PANTHER" id="PTHR43427">
    <property type="entry name" value="CHLORIDE CHANNEL PROTEIN CLC-E"/>
    <property type="match status" value="1"/>
</dbReference>
<dbReference type="Pfam" id="PF00654">
    <property type="entry name" value="Voltage_CLC"/>
    <property type="match status" value="1"/>
</dbReference>
<comment type="caution">
    <text evidence="7">The sequence shown here is derived from an EMBL/GenBank/DDBJ whole genome shotgun (WGS) entry which is preliminary data.</text>
</comment>